<proteinExistence type="predicted"/>
<comment type="caution">
    <text evidence="2">The sequence shown here is derived from an EMBL/GenBank/DDBJ whole genome shotgun (WGS) entry which is preliminary data.</text>
</comment>
<dbReference type="PROSITE" id="PS51257">
    <property type="entry name" value="PROKAR_LIPOPROTEIN"/>
    <property type="match status" value="1"/>
</dbReference>
<evidence type="ECO:0000313" key="3">
    <source>
        <dbReference type="Proteomes" id="UP000827092"/>
    </source>
</evidence>
<evidence type="ECO:0000256" key="1">
    <source>
        <dbReference type="SAM" id="SignalP"/>
    </source>
</evidence>
<protein>
    <recommendedName>
        <fullName evidence="4">Secreted protein</fullName>
    </recommendedName>
</protein>
<name>A0AAV6VMJ9_9ARAC</name>
<dbReference type="AlphaFoldDB" id="A0AAV6VMJ9"/>
<dbReference type="Proteomes" id="UP000827092">
    <property type="component" value="Unassembled WGS sequence"/>
</dbReference>
<dbReference type="EMBL" id="JAFNEN010000047">
    <property type="protein sequence ID" value="KAG8197925.1"/>
    <property type="molecule type" value="Genomic_DNA"/>
</dbReference>
<feature type="chain" id="PRO_5043989351" description="Secreted protein" evidence="1">
    <location>
        <begin position="38"/>
        <end position="77"/>
    </location>
</feature>
<gene>
    <name evidence="2" type="ORF">JTE90_020303</name>
</gene>
<accession>A0AAV6VMJ9</accession>
<keyword evidence="3" id="KW-1185">Reference proteome</keyword>
<reference evidence="2 3" key="1">
    <citation type="journal article" date="2022" name="Nat. Ecol. Evol.">
        <title>A masculinizing supergene underlies an exaggerated male reproductive morph in a spider.</title>
        <authorList>
            <person name="Hendrickx F."/>
            <person name="De Corte Z."/>
            <person name="Sonet G."/>
            <person name="Van Belleghem S.M."/>
            <person name="Kostlbacher S."/>
            <person name="Vangestel C."/>
        </authorList>
    </citation>
    <scope>NUCLEOTIDE SEQUENCE [LARGE SCALE GENOMIC DNA]</scope>
    <source>
        <strain evidence="2">W744_W776</strain>
    </source>
</reference>
<evidence type="ECO:0008006" key="4">
    <source>
        <dbReference type="Google" id="ProtNLM"/>
    </source>
</evidence>
<feature type="signal peptide" evidence="1">
    <location>
        <begin position="1"/>
        <end position="37"/>
    </location>
</feature>
<organism evidence="2 3">
    <name type="scientific">Oedothorax gibbosus</name>
    <dbReference type="NCBI Taxonomy" id="931172"/>
    <lineage>
        <taxon>Eukaryota</taxon>
        <taxon>Metazoa</taxon>
        <taxon>Ecdysozoa</taxon>
        <taxon>Arthropoda</taxon>
        <taxon>Chelicerata</taxon>
        <taxon>Arachnida</taxon>
        <taxon>Araneae</taxon>
        <taxon>Araneomorphae</taxon>
        <taxon>Entelegynae</taxon>
        <taxon>Araneoidea</taxon>
        <taxon>Linyphiidae</taxon>
        <taxon>Erigoninae</taxon>
        <taxon>Oedothorax</taxon>
    </lineage>
</organism>
<evidence type="ECO:0000313" key="2">
    <source>
        <dbReference type="EMBL" id="KAG8197925.1"/>
    </source>
</evidence>
<sequence length="77" mass="8832">MRKSRKYKRSKMRGSQVLVLGVLLLVLLSCETGMVEARRCTRICERGRCRPICTRDAGIVDEVPVDETENIRDHEKA</sequence>
<keyword evidence="1" id="KW-0732">Signal</keyword>